<name>A0A7N2MYN9_QUELO</name>
<dbReference type="Gramene" id="QL11p036667:mrna">
    <property type="protein sequence ID" value="QL11p036667:mrna:CDS:1"/>
    <property type="gene ID" value="QL11p036667"/>
</dbReference>
<proteinExistence type="predicted"/>
<dbReference type="InParanoid" id="A0A7N2MYN9"/>
<protein>
    <recommendedName>
        <fullName evidence="2">Zinc knuckle CX2CX4HX4C domain-containing protein</fullName>
    </recommendedName>
</protein>
<sequence length="119" mass="12928">MISPEGDKLWVAFKYKRIVGLCYSCGRLGQKMKTSPIYHSSFTSDTEAVNLPYGDWLKVGGRHQVDEPRANESSQAEGHECGGDGTSSRSSPNLGNPNRLTGTTDTSTRYAADIVDEIG</sequence>
<evidence type="ECO:0000313" key="4">
    <source>
        <dbReference type="Proteomes" id="UP000594261"/>
    </source>
</evidence>
<dbReference type="AlphaFoldDB" id="A0A7N2MYN9"/>
<reference evidence="3 4" key="1">
    <citation type="journal article" date="2016" name="G3 (Bethesda)">
        <title>First Draft Assembly and Annotation of the Genome of a California Endemic Oak Quercus lobata Nee (Fagaceae).</title>
        <authorList>
            <person name="Sork V.L."/>
            <person name="Fitz-Gibbon S.T."/>
            <person name="Puiu D."/>
            <person name="Crepeau M."/>
            <person name="Gugger P.F."/>
            <person name="Sherman R."/>
            <person name="Stevens K."/>
            <person name="Langley C.H."/>
            <person name="Pellegrini M."/>
            <person name="Salzberg S.L."/>
        </authorList>
    </citation>
    <scope>NUCLEOTIDE SEQUENCE [LARGE SCALE GENOMIC DNA]</scope>
    <source>
        <strain evidence="3 4">cv. SW786</strain>
    </source>
</reference>
<dbReference type="Proteomes" id="UP000594261">
    <property type="component" value="Chromosome 11"/>
</dbReference>
<keyword evidence="4" id="KW-1185">Reference proteome</keyword>
<feature type="domain" description="Zinc knuckle CX2CX4HX4C" evidence="2">
    <location>
        <begin position="4"/>
        <end position="33"/>
    </location>
</feature>
<dbReference type="Pfam" id="PF14392">
    <property type="entry name" value="zf-CCHC_4"/>
    <property type="match status" value="1"/>
</dbReference>
<organism evidence="3 4">
    <name type="scientific">Quercus lobata</name>
    <name type="common">Valley oak</name>
    <dbReference type="NCBI Taxonomy" id="97700"/>
    <lineage>
        <taxon>Eukaryota</taxon>
        <taxon>Viridiplantae</taxon>
        <taxon>Streptophyta</taxon>
        <taxon>Embryophyta</taxon>
        <taxon>Tracheophyta</taxon>
        <taxon>Spermatophyta</taxon>
        <taxon>Magnoliopsida</taxon>
        <taxon>eudicotyledons</taxon>
        <taxon>Gunneridae</taxon>
        <taxon>Pentapetalae</taxon>
        <taxon>rosids</taxon>
        <taxon>fabids</taxon>
        <taxon>Fagales</taxon>
        <taxon>Fagaceae</taxon>
        <taxon>Quercus</taxon>
    </lineage>
</organism>
<dbReference type="InterPro" id="IPR025836">
    <property type="entry name" value="Zn_knuckle_CX2CX4HX4C"/>
</dbReference>
<dbReference type="EnsemblPlants" id="QL11p036667:mrna">
    <property type="protein sequence ID" value="QL11p036667:mrna:CDS:1"/>
    <property type="gene ID" value="QL11p036667"/>
</dbReference>
<feature type="region of interest" description="Disordered" evidence="1">
    <location>
        <begin position="62"/>
        <end position="119"/>
    </location>
</feature>
<dbReference type="EMBL" id="LRBV02000011">
    <property type="status" value="NOT_ANNOTATED_CDS"/>
    <property type="molecule type" value="Genomic_DNA"/>
</dbReference>
<evidence type="ECO:0000313" key="3">
    <source>
        <dbReference type="EnsemblPlants" id="QL11p036667:mrna:CDS:1"/>
    </source>
</evidence>
<evidence type="ECO:0000256" key="1">
    <source>
        <dbReference type="SAM" id="MobiDB-lite"/>
    </source>
</evidence>
<evidence type="ECO:0000259" key="2">
    <source>
        <dbReference type="Pfam" id="PF14392"/>
    </source>
</evidence>
<reference evidence="3" key="2">
    <citation type="submission" date="2021-01" db="UniProtKB">
        <authorList>
            <consortium name="EnsemblPlants"/>
        </authorList>
    </citation>
    <scope>IDENTIFICATION</scope>
</reference>
<accession>A0A7N2MYN9</accession>
<feature type="compositionally biased region" description="Polar residues" evidence="1">
    <location>
        <begin position="86"/>
        <end position="109"/>
    </location>
</feature>